<reference evidence="2 3" key="1">
    <citation type="submission" date="2024-11" db="EMBL/GenBank/DDBJ databases">
        <title>Draft genomes of five putative biosurfactant-producing Serratia sp. isolates from Laguna de Bay, Philippines.</title>
        <authorList>
            <person name="Lantican N."/>
            <person name="Barredo G.A."/>
            <person name="Rosana A."/>
            <person name="Siababa A.C."/>
            <person name="Montecillo A."/>
        </authorList>
    </citation>
    <scope>NUCLEOTIDE SEQUENCE [LARGE SCALE GENOMIC DNA]</scope>
    <source>
        <strain evidence="2 3">WS11a</strain>
    </source>
</reference>
<comment type="caution">
    <text evidence="2">The sequence shown here is derived from an EMBL/GenBank/DDBJ whole genome shotgun (WGS) entry which is preliminary data.</text>
</comment>
<keyword evidence="1" id="KW-0732">Signal</keyword>
<accession>A0ABW8QLR3</accession>
<feature type="chain" id="PRO_5045381153" evidence="1">
    <location>
        <begin position="22"/>
        <end position="106"/>
    </location>
</feature>
<sequence length="106" mass="11129">MNGSAWAGCALLLAWAPWSQASLNSARPDATLEERGEMTCNARVVEHADWGDIAAVVQSARLCLRRGGGRQGAERAPIYIGFGLAQHGGARLTGTLAARALAEKTP</sequence>
<gene>
    <name evidence="2" type="ORF">ACJBEI_12760</name>
</gene>
<evidence type="ECO:0000313" key="2">
    <source>
        <dbReference type="EMBL" id="MFK8976080.1"/>
    </source>
</evidence>
<feature type="signal peptide" evidence="1">
    <location>
        <begin position="1"/>
        <end position="21"/>
    </location>
</feature>
<name>A0ABW8QLR3_9GAMM</name>
<dbReference type="RefSeq" id="WP_060441723.1">
    <property type="nucleotide sequence ID" value="NZ_CP124750.1"/>
</dbReference>
<protein>
    <submittedName>
        <fullName evidence="2">Uncharacterized protein</fullName>
    </submittedName>
</protein>
<proteinExistence type="predicted"/>
<evidence type="ECO:0000313" key="3">
    <source>
        <dbReference type="Proteomes" id="UP001622968"/>
    </source>
</evidence>
<dbReference type="Proteomes" id="UP001622968">
    <property type="component" value="Unassembled WGS sequence"/>
</dbReference>
<evidence type="ECO:0000256" key="1">
    <source>
        <dbReference type="SAM" id="SignalP"/>
    </source>
</evidence>
<keyword evidence="3" id="KW-1185">Reference proteome</keyword>
<dbReference type="GeneID" id="301144764"/>
<dbReference type="EMBL" id="JBJHGH010000001">
    <property type="protein sequence ID" value="MFK8976080.1"/>
    <property type="molecule type" value="Genomic_DNA"/>
</dbReference>
<organism evidence="2 3">
    <name type="scientific">Serratia sarumanii</name>
    <dbReference type="NCBI Taxonomy" id="3020826"/>
    <lineage>
        <taxon>Bacteria</taxon>
        <taxon>Pseudomonadati</taxon>
        <taxon>Pseudomonadota</taxon>
        <taxon>Gammaproteobacteria</taxon>
        <taxon>Enterobacterales</taxon>
        <taxon>Yersiniaceae</taxon>
        <taxon>Serratia</taxon>
    </lineage>
</organism>